<evidence type="ECO:0000256" key="1">
    <source>
        <dbReference type="ARBA" id="ARBA00005564"/>
    </source>
</evidence>
<reference evidence="4" key="2">
    <citation type="submission" date="2020-09" db="EMBL/GenBank/DDBJ databases">
        <authorList>
            <person name="Sun Q."/>
            <person name="Kim S."/>
        </authorList>
    </citation>
    <scope>NUCLEOTIDE SEQUENCE</scope>
    <source>
        <strain evidence="4">KCTC 32296</strain>
    </source>
</reference>
<dbReference type="Pfam" id="PF10282">
    <property type="entry name" value="Lactonase"/>
    <property type="match status" value="1"/>
</dbReference>
<dbReference type="AlphaFoldDB" id="A0A918PW58"/>
<dbReference type="EMBL" id="BMZB01000001">
    <property type="protein sequence ID" value="GGZ24938.1"/>
    <property type="molecule type" value="Genomic_DNA"/>
</dbReference>
<dbReference type="InterPro" id="IPR015943">
    <property type="entry name" value="WD40/YVTN_repeat-like_dom_sf"/>
</dbReference>
<keyword evidence="2" id="KW-0313">Glucose metabolism</keyword>
<dbReference type="InterPro" id="IPR019405">
    <property type="entry name" value="Lactonase_7-beta_prop"/>
</dbReference>
<reference evidence="4" key="1">
    <citation type="journal article" date="2014" name="Int. J. Syst. Evol. Microbiol.">
        <title>Complete genome sequence of Corynebacterium casei LMG S-19264T (=DSM 44701T), isolated from a smear-ripened cheese.</title>
        <authorList>
            <consortium name="US DOE Joint Genome Institute (JGI-PGF)"/>
            <person name="Walter F."/>
            <person name="Albersmeier A."/>
            <person name="Kalinowski J."/>
            <person name="Ruckert C."/>
        </authorList>
    </citation>
    <scope>NUCLEOTIDE SEQUENCE</scope>
    <source>
        <strain evidence="4">KCTC 32296</strain>
    </source>
</reference>
<evidence type="ECO:0000256" key="3">
    <source>
        <dbReference type="SAM" id="SignalP"/>
    </source>
</evidence>
<dbReference type="Proteomes" id="UP000662572">
    <property type="component" value="Unassembled WGS sequence"/>
</dbReference>
<feature type="signal peptide" evidence="3">
    <location>
        <begin position="1"/>
        <end position="32"/>
    </location>
</feature>
<gene>
    <name evidence="4" type="ORF">GCM10011273_07800</name>
</gene>
<accession>A0A918PW58</accession>
<comment type="caution">
    <text evidence="4">The sequence shown here is derived from an EMBL/GenBank/DDBJ whole genome shotgun (WGS) entry which is preliminary data.</text>
</comment>
<comment type="similarity">
    <text evidence="1">Belongs to the cycloisomerase 2 family.</text>
</comment>
<evidence type="ECO:0000256" key="2">
    <source>
        <dbReference type="ARBA" id="ARBA00022526"/>
    </source>
</evidence>
<dbReference type="PANTHER" id="PTHR30344">
    <property type="entry name" value="6-PHOSPHOGLUCONOLACTONASE-RELATED"/>
    <property type="match status" value="1"/>
</dbReference>
<keyword evidence="3" id="KW-0732">Signal</keyword>
<evidence type="ECO:0000313" key="4">
    <source>
        <dbReference type="EMBL" id="GGZ24938.1"/>
    </source>
</evidence>
<keyword evidence="2" id="KW-0119">Carbohydrate metabolism</keyword>
<name>A0A918PW58_9CAUL</name>
<dbReference type="InterPro" id="IPR011048">
    <property type="entry name" value="Haem_d1_sf"/>
</dbReference>
<dbReference type="PANTHER" id="PTHR30344:SF1">
    <property type="entry name" value="6-PHOSPHOGLUCONOLACTONASE"/>
    <property type="match status" value="1"/>
</dbReference>
<organism evidence="4 5">
    <name type="scientific">Asticcacaulis endophyticus</name>
    <dbReference type="NCBI Taxonomy" id="1395890"/>
    <lineage>
        <taxon>Bacteria</taxon>
        <taxon>Pseudomonadati</taxon>
        <taxon>Pseudomonadota</taxon>
        <taxon>Alphaproteobacteria</taxon>
        <taxon>Caulobacterales</taxon>
        <taxon>Caulobacteraceae</taxon>
        <taxon>Asticcacaulis</taxon>
    </lineage>
</organism>
<protein>
    <recommendedName>
        <fullName evidence="6">6-phosphogluconolactonase</fullName>
    </recommendedName>
</protein>
<dbReference type="Gene3D" id="2.130.10.10">
    <property type="entry name" value="YVTN repeat-like/Quinoprotein amine dehydrogenase"/>
    <property type="match status" value="1"/>
</dbReference>
<evidence type="ECO:0008006" key="6">
    <source>
        <dbReference type="Google" id="ProtNLM"/>
    </source>
</evidence>
<keyword evidence="5" id="KW-1185">Reference proteome</keyword>
<sequence length="372" mass="40369">MLQTPRNSMFKPFMSALMACAVISLTAVGAQAETQLLTGAYSDGALKGMKLLKFDADRDEFTIIKSFESIENASFALYDADNGRLYVTGEADTGQVGAFKLSEDHMTLTSLGYVSSLAGSPCYLALSPDKSRLAVANYHGDIVAAFKIDAVSGAIQSDPDVLKGTDATKMGHAHWVQWSPEGDKIYMVDLGHDEVRAYPYDIKTGTIGAATSAFKAPVGSGPRHLAFSPDGRFAYVVTEYANTVITLKREANGTLTELQTISTLPADYKEKSFAAHIQINKAGDTLYMTNRGHNSLSVFRIQGDGQLTPLQTISTGGDWPRFFLLLEDEKRLLVAHQRSNDIRTFHINTDGSLAATPVKFALPKPVMIVPLK</sequence>
<dbReference type="SUPFAM" id="SSF51004">
    <property type="entry name" value="C-terminal (heme d1) domain of cytochrome cd1-nitrite reductase"/>
    <property type="match status" value="1"/>
</dbReference>
<dbReference type="GO" id="GO:0017057">
    <property type="term" value="F:6-phosphogluconolactonase activity"/>
    <property type="evidence" value="ECO:0007669"/>
    <property type="project" value="TreeGrafter"/>
</dbReference>
<feature type="chain" id="PRO_5037180323" description="6-phosphogluconolactonase" evidence="3">
    <location>
        <begin position="33"/>
        <end position="372"/>
    </location>
</feature>
<dbReference type="InterPro" id="IPR050282">
    <property type="entry name" value="Cycloisomerase_2"/>
</dbReference>
<evidence type="ECO:0000313" key="5">
    <source>
        <dbReference type="Proteomes" id="UP000662572"/>
    </source>
</evidence>
<dbReference type="GO" id="GO:0006006">
    <property type="term" value="P:glucose metabolic process"/>
    <property type="evidence" value="ECO:0007669"/>
    <property type="project" value="UniProtKB-KW"/>
</dbReference>
<proteinExistence type="inferred from homology"/>